<sequence length="174" mass="20541">MKSNKLKLDKDNSVELVTSILITYPTINTVDINLENKGLEISFLIDHSMTDNSWLDKKSKLEQNFRLFNKFQNRTNQNVKFIKDDYEDLSRLKFIRSLDQCSENELSFMIQVIEDIFGDKLLKNENLYPSSAFSSIDQLLERVRKENIQEQKGDEYLGFIEEDKVLVFNKNRKD</sequence>
<evidence type="ECO:0000313" key="2">
    <source>
        <dbReference type="Proteomes" id="UP000295832"/>
    </source>
</evidence>
<dbReference type="RefSeq" id="WP_134115103.1">
    <property type="nucleotide sequence ID" value="NZ_SOEG01000004.1"/>
</dbReference>
<evidence type="ECO:0000313" key="1">
    <source>
        <dbReference type="EMBL" id="TDX52906.1"/>
    </source>
</evidence>
<protein>
    <submittedName>
        <fullName evidence="1">Uncharacterized protein</fullName>
    </submittedName>
</protein>
<proteinExistence type="predicted"/>
<accession>A0A4R8H627</accession>
<dbReference type="STRING" id="926561.GCA_000379025_00336"/>
<organism evidence="1 2">
    <name type="scientific">Orenia marismortui</name>
    <dbReference type="NCBI Taxonomy" id="46469"/>
    <lineage>
        <taxon>Bacteria</taxon>
        <taxon>Bacillati</taxon>
        <taxon>Bacillota</taxon>
        <taxon>Clostridia</taxon>
        <taxon>Halanaerobiales</taxon>
        <taxon>Halobacteroidaceae</taxon>
        <taxon>Orenia</taxon>
    </lineage>
</organism>
<gene>
    <name evidence="1" type="ORF">C7959_10431</name>
</gene>
<comment type="caution">
    <text evidence="1">The sequence shown here is derived from an EMBL/GenBank/DDBJ whole genome shotgun (WGS) entry which is preliminary data.</text>
</comment>
<keyword evidence="2" id="KW-1185">Reference proteome</keyword>
<dbReference type="Proteomes" id="UP000295832">
    <property type="component" value="Unassembled WGS sequence"/>
</dbReference>
<name>A0A4R8H627_9FIRM</name>
<reference evidence="1 2" key="1">
    <citation type="submission" date="2019-03" db="EMBL/GenBank/DDBJ databases">
        <title>Subsurface microbial communities from deep shales in Ohio and West Virginia, USA.</title>
        <authorList>
            <person name="Wrighton K."/>
        </authorList>
    </citation>
    <scope>NUCLEOTIDE SEQUENCE [LARGE SCALE GENOMIC DNA]</scope>
    <source>
        <strain evidence="1 2">MSL 6dP</strain>
    </source>
</reference>
<dbReference type="EMBL" id="SOEG01000004">
    <property type="protein sequence ID" value="TDX52906.1"/>
    <property type="molecule type" value="Genomic_DNA"/>
</dbReference>
<dbReference type="AlphaFoldDB" id="A0A4R8H627"/>